<sequence>MGDKLYLLKRSKYSGKLRPLSQDSELWNNVDIGSIKEWVANCRRTHKLCQQQSEDGQAHTLTLVDVVNECVTTEIASSAQYLALSYVWGNASVTKLTKKNFFRLQEFQSLSASSATIVPKTIRDAMRLTAQLGVRYLWVDCLCVAQDDPHIEDLLNRMNSIYANAYLTIIVANHDNADGGIHGFEQGSGGRNLPTESIGYPHFVLGIERNLETRTEPSHNRLPWVTRGWTLQEGFFSRRALIFDGLMSWVCATDCQMEGIDCGYAAHRLSPERYVDIRNICASTDKSPSAVNNPMERKWSHFQQLQRAFMDRRLSYEADVMRAFAGISSYFAKSMGKPGDNDASTIIFYGHPLAFLARSLLWKSDDATLLRRNLSLRPDGLPLMPSWSWFAWQGNIQFPHRMTHSANEGVFNLDIPTKIQLQCGHCKRTCTAEDPCCRETSRSRVWGSDRSDYHLYMSAQRANFRIGGCREPKQRWNVYGDGIESPDVVGQVHFDSISTQPCGTANVQPVWFHFVGICWCLDTEGAYIRALCVRENVDRSGVLERIGASRIRKDAWDRVQKFESWIVLG</sequence>
<organism evidence="2 3">
    <name type="scientific">Plenodomus tracheiphilus IPT5</name>
    <dbReference type="NCBI Taxonomy" id="1408161"/>
    <lineage>
        <taxon>Eukaryota</taxon>
        <taxon>Fungi</taxon>
        <taxon>Dikarya</taxon>
        <taxon>Ascomycota</taxon>
        <taxon>Pezizomycotina</taxon>
        <taxon>Dothideomycetes</taxon>
        <taxon>Pleosporomycetidae</taxon>
        <taxon>Pleosporales</taxon>
        <taxon>Pleosporineae</taxon>
        <taxon>Leptosphaeriaceae</taxon>
        <taxon>Plenodomus</taxon>
    </lineage>
</organism>
<dbReference type="OrthoDB" id="5135333at2759"/>
<feature type="domain" description="Heterokaryon incompatibility" evidence="1">
    <location>
        <begin position="81"/>
        <end position="233"/>
    </location>
</feature>
<evidence type="ECO:0000259" key="1">
    <source>
        <dbReference type="Pfam" id="PF06985"/>
    </source>
</evidence>
<evidence type="ECO:0000313" key="3">
    <source>
        <dbReference type="Proteomes" id="UP000799423"/>
    </source>
</evidence>
<protein>
    <submittedName>
        <fullName evidence="2">HET-domain-containing protein</fullName>
    </submittedName>
</protein>
<gene>
    <name evidence="2" type="ORF">T440DRAFT_520234</name>
</gene>
<evidence type="ECO:0000313" key="2">
    <source>
        <dbReference type="EMBL" id="KAF2848297.1"/>
    </source>
</evidence>
<dbReference type="EMBL" id="MU006319">
    <property type="protein sequence ID" value="KAF2848297.1"/>
    <property type="molecule type" value="Genomic_DNA"/>
</dbReference>
<proteinExistence type="predicted"/>
<dbReference type="Proteomes" id="UP000799423">
    <property type="component" value="Unassembled WGS sequence"/>
</dbReference>
<dbReference type="Pfam" id="PF06985">
    <property type="entry name" value="HET"/>
    <property type="match status" value="1"/>
</dbReference>
<name>A0A6A7B0Y0_9PLEO</name>
<accession>A0A6A7B0Y0</accession>
<dbReference type="PANTHER" id="PTHR33112:SF12">
    <property type="entry name" value="HETEROKARYON INCOMPATIBILITY DOMAIN-CONTAINING PROTEIN"/>
    <property type="match status" value="1"/>
</dbReference>
<dbReference type="InterPro" id="IPR010730">
    <property type="entry name" value="HET"/>
</dbReference>
<keyword evidence="3" id="KW-1185">Reference proteome</keyword>
<reference evidence="2" key="1">
    <citation type="submission" date="2020-01" db="EMBL/GenBank/DDBJ databases">
        <authorList>
            <consortium name="DOE Joint Genome Institute"/>
            <person name="Haridas S."/>
            <person name="Albert R."/>
            <person name="Binder M."/>
            <person name="Bloem J."/>
            <person name="Labutti K."/>
            <person name="Salamov A."/>
            <person name="Andreopoulos B."/>
            <person name="Baker S.E."/>
            <person name="Barry K."/>
            <person name="Bills G."/>
            <person name="Bluhm B.H."/>
            <person name="Cannon C."/>
            <person name="Castanera R."/>
            <person name="Culley D.E."/>
            <person name="Daum C."/>
            <person name="Ezra D."/>
            <person name="Gonzalez J.B."/>
            <person name="Henrissat B."/>
            <person name="Kuo A."/>
            <person name="Liang C."/>
            <person name="Lipzen A."/>
            <person name="Lutzoni F."/>
            <person name="Magnuson J."/>
            <person name="Mondo S."/>
            <person name="Nolan M."/>
            <person name="Ohm R."/>
            <person name="Pangilinan J."/>
            <person name="Park H.-J."/>
            <person name="Ramirez L."/>
            <person name="Alfaro M."/>
            <person name="Sun H."/>
            <person name="Tritt A."/>
            <person name="Yoshinaga Y."/>
            <person name="Zwiers L.-H."/>
            <person name="Turgeon B.G."/>
            <person name="Goodwin S.B."/>
            <person name="Spatafora J.W."/>
            <person name="Crous P.W."/>
            <person name="Grigoriev I.V."/>
        </authorList>
    </citation>
    <scope>NUCLEOTIDE SEQUENCE</scope>
    <source>
        <strain evidence="2">IPT5</strain>
    </source>
</reference>
<dbReference type="AlphaFoldDB" id="A0A6A7B0Y0"/>
<dbReference type="PANTHER" id="PTHR33112">
    <property type="entry name" value="DOMAIN PROTEIN, PUTATIVE-RELATED"/>
    <property type="match status" value="1"/>
</dbReference>